<organism evidence="7 8">
    <name type="scientific">Enterococcus durans</name>
    <dbReference type="NCBI Taxonomy" id="53345"/>
    <lineage>
        <taxon>Bacteria</taxon>
        <taxon>Bacillati</taxon>
        <taxon>Bacillota</taxon>
        <taxon>Bacilli</taxon>
        <taxon>Lactobacillales</taxon>
        <taxon>Enterococcaceae</taxon>
        <taxon>Enterococcus</taxon>
    </lineage>
</organism>
<dbReference type="RefSeq" id="WP_113845178.1">
    <property type="nucleotide sequence ID" value="NZ_JAAMRZ010000007.1"/>
</dbReference>
<keyword evidence="2" id="KW-0285">Flavoprotein</keyword>
<dbReference type="PANTHER" id="PTHR43429">
    <property type="entry name" value="PYRIDINE NUCLEOTIDE-DISULFIDE OXIDOREDUCTASE DOMAIN-CONTAINING"/>
    <property type="match status" value="1"/>
</dbReference>
<dbReference type="PRINTS" id="PR00368">
    <property type="entry name" value="FADPNR"/>
</dbReference>
<dbReference type="PRINTS" id="PR00411">
    <property type="entry name" value="PNDRDTASEI"/>
</dbReference>
<evidence type="ECO:0000259" key="6">
    <source>
        <dbReference type="Pfam" id="PF07992"/>
    </source>
</evidence>
<reference evidence="7 8" key="1">
    <citation type="submission" date="2015-06" db="EMBL/GenBank/DDBJ databases">
        <title>The Genome Sequence of Enterococcus durans 4EA1.</title>
        <authorList>
            <consortium name="The Broad Institute Genomics Platform"/>
            <consortium name="The Broad Institute Genome Sequencing Center for Infectious Disease"/>
            <person name="Earl A.M."/>
            <person name="Van Tyne D."/>
            <person name="Lebreton F."/>
            <person name="Saavedra J.T."/>
            <person name="Gilmore M.S."/>
            <person name="Manson Mcguire A."/>
            <person name="Clock S."/>
            <person name="Crupain M."/>
            <person name="Rangan U."/>
            <person name="Young S."/>
            <person name="Abouelleil A."/>
            <person name="Cao P."/>
            <person name="Chapman S.B."/>
            <person name="Griggs A."/>
            <person name="Priest M."/>
            <person name="Shea T."/>
            <person name="Wortman J."/>
            <person name="Nusbaum C."/>
            <person name="Birren B."/>
        </authorList>
    </citation>
    <scope>NUCLEOTIDE SEQUENCE [LARGE SCALE GENOMIC DNA]</scope>
    <source>
        <strain evidence="7 8">4EA1</strain>
    </source>
</reference>
<dbReference type="STRING" id="53345.LIU_00130"/>
<dbReference type="InterPro" id="IPR023753">
    <property type="entry name" value="FAD/NAD-binding_dom"/>
</dbReference>
<dbReference type="EMBL" id="LEPB01000001">
    <property type="protein sequence ID" value="RCA12119.1"/>
    <property type="molecule type" value="Genomic_DNA"/>
</dbReference>
<evidence type="ECO:0000313" key="7">
    <source>
        <dbReference type="EMBL" id="RCA12119.1"/>
    </source>
</evidence>
<keyword evidence="5" id="KW-0676">Redox-active center</keyword>
<dbReference type="PANTHER" id="PTHR43429:SF1">
    <property type="entry name" value="NAD(P)H SULFUR OXIDOREDUCTASE (COA-DEPENDENT)"/>
    <property type="match status" value="1"/>
</dbReference>
<evidence type="ECO:0000256" key="5">
    <source>
        <dbReference type="ARBA" id="ARBA00023284"/>
    </source>
</evidence>
<dbReference type="InterPro" id="IPR036188">
    <property type="entry name" value="FAD/NAD-bd_sf"/>
</dbReference>
<gene>
    <name evidence="7" type="ORF">EA71_00323</name>
</gene>
<keyword evidence="3" id="KW-0274">FAD</keyword>
<dbReference type="Gene3D" id="3.30.390.30">
    <property type="match status" value="1"/>
</dbReference>
<sequence length="449" mass="49938">MKCIIIGGSHAGVAAARALKILDPRIDVTLIEKNQTLAFISSGINLVSKGIIQKLEEAHNYSPKELTDLGVKVLLSTEVLKIEKNEIKVICTMINDGSTITQELPYDFLIAAIGSTPAIPLSLTSEKKDILTYKSFNESAFALDRIKKAKKIALIGLGFVGMEFADTWMKEKELFLIDRRDYPLAGYFDEEFIRPILSNIPNNVTFNLNTTVKKIDKDKKTGTYTLTFHSNEKISNVDLIVSTSSSLPNSQLLEGLVDLNFDHTVSVNDYLQTSIENIYAVGDLLEKPLFSTQLEIGGVFKPLVSQAQRSGFVAAYNIYSNNQLAYQSSNRTIATTFGEYYLASSGMTEIDTIIYKRKCVSVTKEISVDGGETLKLQLMFEKGTNILLGAELLTTSKILVELINLLSLMIQTKMNIFDIIQSDFYFQPEFTSYARYLQQIALESLPAIG</sequence>
<proteinExistence type="predicted"/>
<feature type="domain" description="FAD/NAD(P)-binding" evidence="6">
    <location>
        <begin position="1"/>
        <end position="285"/>
    </location>
</feature>
<dbReference type="AlphaFoldDB" id="A0A367CHN8"/>
<dbReference type="InterPro" id="IPR016156">
    <property type="entry name" value="FAD/NAD-linked_Rdtase_dimer_sf"/>
</dbReference>
<keyword evidence="4" id="KW-0560">Oxidoreductase</keyword>
<dbReference type="SUPFAM" id="SSF55424">
    <property type="entry name" value="FAD/NAD-linked reductases, dimerisation (C-terminal) domain"/>
    <property type="match status" value="1"/>
</dbReference>
<dbReference type="SUPFAM" id="SSF51905">
    <property type="entry name" value="FAD/NAD(P)-binding domain"/>
    <property type="match status" value="2"/>
</dbReference>
<comment type="cofactor">
    <cofactor evidence="1">
        <name>FAD</name>
        <dbReference type="ChEBI" id="CHEBI:57692"/>
    </cofactor>
</comment>
<evidence type="ECO:0000256" key="3">
    <source>
        <dbReference type="ARBA" id="ARBA00022827"/>
    </source>
</evidence>
<comment type="caution">
    <text evidence="7">The sequence shown here is derived from an EMBL/GenBank/DDBJ whole genome shotgun (WGS) entry which is preliminary data.</text>
</comment>
<evidence type="ECO:0000256" key="2">
    <source>
        <dbReference type="ARBA" id="ARBA00022630"/>
    </source>
</evidence>
<dbReference type="Pfam" id="PF07992">
    <property type="entry name" value="Pyr_redox_2"/>
    <property type="match status" value="1"/>
</dbReference>
<evidence type="ECO:0000256" key="1">
    <source>
        <dbReference type="ARBA" id="ARBA00001974"/>
    </source>
</evidence>
<dbReference type="GO" id="GO:0016491">
    <property type="term" value="F:oxidoreductase activity"/>
    <property type="evidence" value="ECO:0007669"/>
    <property type="project" value="UniProtKB-KW"/>
</dbReference>
<evidence type="ECO:0000313" key="8">
    <source>
        <dbReference type="Proteomes" id="UP000252797"/>
    </source>
</evidence>
<dbReference type="Proteomes" id="UP000252797">
    <property type="component" value="Unassembled WGS sequence"/>
</dbReference>
<dbReference type="Gene3D" id="3.50.50.60">
    <property type="entry name" value="FAD/NAD(P)-binding domain"/>
    <property type="match status" value="2"/>
</dbReference>
<accession>A0A367CHN8</accession>
<name>A0A367CHN8_9ENTE</name>
<protein>
    <recommendedName>
        <fullName evidence="6">FAD/NAD(P)-binding domain-containing protein</fullName>
    </recommendedName>
</protein>
<evidence type="ECO:0000256" key="4">
    <source>
        <dbReference type="ARBA" id="ARBA00023002"/>
    </source>
</evidence>
<dbReference type="InterPro" id="IPR050260">
    <property type="entry name" value="FAD-bd_OxRdtase"/>
</dbReference>